<dbReference type="EMBL" id="BOVK01000013">
    <property type="protein sequence ID" value="GIQ68161.1"/>
    <property type="molecule type" value="Genomic_DNA"/>
</dbReference>
<keyword evidence="2" id="KW-1133">Transmembrane helix</keyword>
<feature type="domain" description="DUF4349" evidence="3">
    <location>
        <begin position="109"/>
        <end position="320"/>
    </location>
</feature>
<feature type="region of interest" description="Disordered" evidence="1">
    <location>
        <begin position="331"/>
        <end position="431"/>
    </location>
</feature>
<feature type="compositionally biased region" description="Polar residues" evidence="1">
    <location>
        <begin position="338"/>
        <end position="367"/>
    </location>
</feature>
<dbReference type="Proteomes" id="UP000677918">
    <property type="component" value="Unassembled WGS sequence"/>
</dbReference>
<feature type="region of interest" description="Disordered" evidence="1">
    <location>
        <begin position="78"/>
        <end position="101"/>
    </location>
</feature>
<evidence type="ECO:0000256" key="1">
    <source>
        <dbReference type="SAM" id="MobiDB-lite"/>
    </source>
</evidence>
<dbReference type="Pfam" id="PF14257">
    <property type="entry name" value="DUF4349"/>
    <property type="match status" value="1"/>
</dbReference>
<gene>
    <name evidence="4" type="ORF">XYCOK13_09850</name>
</gene>
<keyword evidence="2" id="KW-0812">Transmembrane</keyword>
<keyword evidence="5" id="KW-1185">Reference proteome</keyword>
<evidence type="ECO:0000259" key="3">
    <source>
        <dbReference type="Pfam" id="PF14257"/>
    </source>
</evidence>
<name>A0A8J4H228_9BACL</name>
<feature type="transmembrane region" description="Helical" evidence="2">
    <location>
        <begin position="301"/>
        <end position="323"/>
    </location>
</feature>
<dbReference type="RefSeq" id="WP_213410774.1">
    <property type="nucleotide sequence ID" value="NZ_BOVK01000013.1"/>
</dbReference>
<comment type="caution">
    <text evidence="4">The sequence shown here is derived from an EMBL/GenBank/DDBJ whole genome shotgun (WGS) entry which is preliminary data.</text>
</comment>
<protein>
    <submittedName>
        <fullName evidence="4">DUF4349 domain-containing protein</fullName>
    </submittedName>
</protein>
<proteinExistence type="predicted"/>
<evidence type="ECO:0000256" key="2">
    <source>
        <dbReference type="SAM" id="Phobius"/>
    </source>
</evidence>
<evidence type="ECO:0000313" key="5">
    <source>
        <dbReference type="Proteomes" id="UP000677918"/>
    </source>
</evidence>
<reference evidence="4" key="1">
    <citation type="submission" date="2021-04" db="EMBL/GenBank/DDBJ databases">
        <title>Draft genome sequence of Xylanibacillus composti strain K13.</title>
        <authorList>
            <person name="Uke A."/>
            <person name="Chhe C."/>
            <person name="Baramee S."/>
            <person name="Kosugi A."/>
        </authorList>
    </citation>
    <scope>NUCLEOTIDE SEQUENCE</scope>
    <source>
        <strain evidence="4">K13</strain>
    </source>
</reference>
<sequence length="431" mass="47138">MRERMYNWHAVAGKARRVGAVWLAVMLLASLLSACGGSSDQMSIANQDTAGSMDGAESSYDYADQVTTTSNANVAAGEASRREVQQGEGEPGSQAGMEQAAADNSGLNRKLIYKADVVMEVKAYADAQASIRQLAHLSGGYILNFEENESRYDRSGTFTLKVPSQGFSSFLDELDSLEPISLHRSVEGTDVTSEYVDLEARLRAKRVVESRLLAFMEQADSSQDLLAFSNELAVVQEEIERILGRMRYLDQNVAYSTVTLHVHERLDGKSHMMGEGDPFYKRAYLAMGKSLQLLKNALEGMVVGLAAMLPVLLFLALVALPFVARYRRNRKSGGSRGVSLTPSAADGSLSSKDNSQAHQEDNLTQAGDSVLPEPTTNEREATADDPPQQSRPSQVREATDEATANEDDVKTERDKEKTYVDNEKTDGDKEN</sequence>
<keyword evidence="2" id="KW-0472">Membrane</keyword>
<evidence type="ECO:0000313" key="4">
    <source>
        <dbReference type="EMBL" id="GIQ68161.1"/>
    </source>
</evidence>
<dbReference type="PROSITE" id="PS51257">
    <property type="entry name" value="PROKAR_LIPOPROTEIN"/>
    <property type="match status" value="1"/>
</dbReference>
<organism evidence="4 5">
    <name type="scientific">Xylanibacillus composti</name>
    <dbReference type="NCBI Taxonomy" id="1572762"/>
    <lineage>
        <taxon>Bacteria</taxon>
        <taxon>Bacillati</taxon>
        <taxon>Bacillota</taxon>
        <taxon>Bacilli</taxon>
        <taxon>Bacillales</taxon>
        <taxon>Paenibacillaceae</taxon>
        <taxon>Xylanibacillus</taxon>
    </lineage>
</organism>
<feature type="compositionally biased region" description="Basic and acidic residues" evidence="1">
    <location>
        <begin position="407"/>
        <end position="431"/>
    </location>
</feature>
<accession>A0A8J4H228</accession>
<dbReference type="InterPro" id="IPR025645">
    <property type="entry name" value="DUF4349"/>
</dbReference>
<dbReference type="AlphaFoldDB" id="A0A8J4H228"/>